<dbReference type="GO" id="GO:0050019">
    <property type="term" value="F:L-arabinitol 4-dehydrogenase activity"/>
    <property type="evidence" value="ECO:0007669"/>
    <property type="project" value="UniProtKB-EC"/>
</dbReference>
<keyword evidence="4" id="KW-0479">Metal-binding</keyword>
<dbReference type="GO" id="GO:0003939">
    <property type="term" value="F:L-iditol 2-dehydrogenase (NAD+) activity"/>
    <property type="evidence" value="ECO:0007669"/>
    <property type="project" value="TreeGrafter"/>
</dbReference>
<evidence type="ECO:0000256" key="7">
    <source>
        <dbReference type="ARBA" id="ARBA00023027"/>
    </source>
</evidence>
<name>A0A060SXP3_BLAAD</name>
<evidence type="ECO:0000256" key="2">
    <source>
        <dbReference type="ARBA" id="ARBA00008072"/>
    </source>
</evidence>
<feature type="domain" description="Alcohol dehydrogenase-like N-terminal" evidence="12">
    <location>
        <begin position="38"/>
        <end position="152"/>
    </location>
</feature>
<dbReference type="InterPro" id="IPR013154">
    <property type="entry name" value="ADH-like_N"/>
</dbReference>
<organism evidence="13">
    <name type="scientific">Blastobotrys adeninivorans</name>
    <name type="common">Yeast</name>
    <name type="synonym">Arxula adeninivorans</name>
    <dbReference type="NCBI Taxonomy" id="409370"/>
    <lineage>
        <taxon>Eukaryota</taxon>
        <taxon>Fungi</taxon>
        <taxon>Dikarya</taxon>
        <taxon>Ascomycota</taxon>
        <taxon>Saccharomycotina</taxon>
        <taxon>Dipodascomycetes</taxon>
        <taxon>Dipodascales</taxon>
        <taxon>Trichomonascaceae</taxon>
        <taxon>Blastobotrys</taxon>
    </lineage>
</organism>
<dbReference type="SUPFAM" id="SSF51735">
    <property type="entry name" value="NAD(P)-binding Rossmann-fold domains"/>
    <property type="match status" value="1"/>
</dbReference>
<dbReference type="FunFam" id="3.40.50.720:FF:000068">
    <property type="entry name" value="Sorbitol dehydrogenase"/>
    <property type="match status" value="1"/>
</dbReference>
<accession>A0A060SXP3</accession>
<evidence type="ECO:0000313" key="13">
    <source>
        <dbReference type="EMBL" id="CDP33279.1"/>
    </source>
</evidence>
<evidence type="ECO:0000256" key="10">
    <source>
        <dbReference type="ARBA" id="ARBA00049317"/>
    </source>
</evidence>
<comment type="subunit">
    <text evidence="3">Homotetramer.</text>
</comment>
<dbReference type="Gene3D" id="3.40.50.720">
    <property type="entry name" value="NAD(P)-binding Rossmann-like Domain"/>
    <property type="match status" value="1"/>
</dbReference>
<dbReference type="GO" id="GO:0046872">
    <property type="term" value="F:metal ion binding"/>
    <property type="evidence" value="ECO:0007669"/>
    <property type="project" value="UniProtKB-KW"/>
</dbReference>
<dbReference type="SUPFAM" id="SSF50129">
    <property type="entry name" value="GroES-like"/>
    <property type="match status" value="1"/>
</dbReference>
<evidence type="ECO:0000256" key="1">
    <source>
        <dbReference type="ARBA" id="ARBA00001947"/>
    </source>
</evidence>
<evidence type="ECO:0000259" key="11">
    <source>
        <dbReference type="Pfam" id="PF00107"/>
    </source>
</evidence>
<dbReference type="InterPro" id="IPR011032">
    <property type="entry name" value="GroES-like_sf"/>
</dbReference>
<proteinExistence type="inferred from homology"/>
<dbReference type="InterPro" id="IPR036291">
    <property type="entry name" value="NAD(P)-bd_dom_sf"/>
</dbReference>
<comment type="catalytic activity">
    <reaction evidence="10">
        <text>L-arabinitol + NAD(+) = L-xylulose + NADH + H(+)</text>
        <dbReference type="Rhea" id="RHEA:16381"/>
        <dbReference type="ChEBI" id="CHEBI:15378"/>
        <dbReference type="ChEBI" id="CHEBI:17399"/>
        <dbReference type="ChEBI" id="CHEBI:18403"/>
        <dbReference type="ChEBI" id="CHEBI:57540"/>
        <dbReference type="ChEBI" id="CHEBI:57945"/>
        <dbReference type="EC" id="1.1.1.12"/>
    </reaction>
</comment>
<evidence type="ECO:0000256" key="3">
    <source>
        <dbReference type="ARBA" id="ARBA00011881"/>
    </source>
</evidence>
<dbReference type="PANTHER" id="PTHR43161:SF12">
    <property type="entry name" value="L-ARABINITOL 4-DEHYDROGENASE"/>
    <property type="match status" value="1"/>
</dbReference>
<evidence type="ECO:0000256" key="6">
    <source>
        <dbReference type="ARBA" id="ARBA00023002"/>
    </source>
</evidence>
<feature type="domain" description="Alcohol dehydrogenase-like C-terminal" evidence="11">
    <location>
        <begin position="190"/>
        <end position="322"/>
    </location>
</feature>
<gene>
    <name evidence="13" type="ORF">GNLVRS02_ARAD1A05896g</name>
</gene>
<dbReference type="InterPro" id="IPR045306">
    <property type="entry name" value="SDH-like"/>
</dbReference>
<dbReference type="AlphaFoldDB" id="A0A060SXP3"/>
<evidence type="ECO:0000256" key="4">
    <source>
        <dbReference type="ARBA" id="ARBA00022723"/>
    </source>
</evidence>
<dbReference type="PhylomeDB" id="A0A060SXP3"/>
<dbReference type="Pfam" id="PF08240">
    <property type="entry name" value="ADH_N"/>
    <property type="match status" value="1"/>
</dbReference>
<sequence length="363" mass="38635">MTVTKVTGSKPNIGVFTNPKHDLYVAECEPSPQDLTPGPGEVVVQVRATGICGSDVHFQKHGCIGPTMVVRDEHILGHESSGVVLAAHPSVSHLQPGDRVAVEPGIPCQNCDACLLGYYNGCPDVQFKSTPPVPGLLRRYLIHPARYCYKIGDMSFENGALLEPIAVALSGIDHAGVRLADPVVICGAGPIGVISAACARAAGAEPLVITDMDQGRLDFAKSVVPSVRPVLVEKTDSPQQVADKIVKAAGGIKPRLCIECTGVESSVAAGIYSLDFRGIIHVVGVGKDYQNIPFMHLSVNEITMKYQYRYANAWPRAIRLVNSGQVDVSALVTHRVKLENAVEAFEATSKPGAVKVMIVDDEA</sequence>
<evidence type="ECO:0000256" key="8">
    <source>
        <dbReference type="ARBA" id="ARBA00038954"/>
    </source>
</evidence>
<dbReference type="Pfam" id="PF00107">
    <property type="entry name" value="ADH_zinc_N"/>
    <property type="match status" value="1"/>
</dbReference>
<reference evidence="13" key="1">
    <citation type="submission" date="2014-02" db="EMBL/GenBank/DDBJ databases">
        <authorList>
            <person name="Genoscope - CEA"/>
        </authorList>
    </citation>
    <scope>NUCLEOTIDE SEQUENCE</scope>
    <source>
        <strain evidence="13">LS3</strain>
    </source>
</reference>
<keyword evidence="7" id="KW-0520">NAD</keyword>
<dbReference type="PANTHER" id="PTHR43161">
    <property type="entry name" value="SORBITOL DEHYDROGENASE"/>
    <property type="match status" value="1"/>
</dbReference>
<reference evidence="13" key="2">
    <citation type="submission" date="2014-06" db="EMBL/GenBank/DDBJ databases">
        <title>The complete genome of Blastobotrys (Arxula) adeninivorans LS3 - a yeast of biotechnological interest.</title>
        <authorList>
            <person name="Kunze G."/>
            <person name="Gaillardin C."/>
            <person name="Czernicka M."/>
            <person name="Durrens P."/>
            <person name="Martin T."/>
            <person name="Boer E."/>
            <person name="Gabaldon T."/>
            <person name="Cruz J."/>
            <person name="Talla E."/>
            <person name="Marck C."/>
            <person name="Goffeau A."/>
            <person name="Barbe V."/>
            <person name="Baret P."/>
            <person name="Baronian K."/>
            <person name="Beier S."/>
            <person name="Bleykasten C."/>
            <person name="Bode R."/>
            <person name="Casaregola S."/>
            <person name="Despons L."/>
            <person name="Fairhead C."/>
            <person name="Giersberg M."/>
            <person name="Gierski P."/>
            <person name="Hahnel U."/>
            <person name="Hartmann A."/>
            <person name="Jankowska D."/>
            <person name="Jubin C."/>
            <person name="Jung P."/>
            <person name="Lafontaine I."/>
            <person name="Leh-Louis V."/>
            <person name="Lemaire M."/>
            <person name="Marcet-Houben M."/>
            <person name="Mascher M."/>
            <person name="Morel G."/>
            <person name="Richard G.-F."/>
            <person name="Riechen J."/>
            <person name="Sacerdot C."/>
            <person name="Sarkar A."/>
            <person name="Savel G."/>
            <person name="Schacherer J."/>
            <person name="Sherman D."/>
            <person name="Straub M.-L."/>
            <person name="Stein N."/>
            <person name="Thierry A."/>
            <person name="Trautwein-Schult A."/>
            <person name="Westhof E."/>
            <person name="Worch S."/>
            <person name="Dujon B."/>
            <person name="Souciet J.-L."/>
            <person name="Wincker P."/>
            <person name="Scholz U."/>
            <person name="Neuveglise N."/>
        </authorList>
    </citation>
    <scope>NUCLEOTIDE SEQUENCE</scope>
    <source>
        <strain evidence="13">LS3</strain>
    </source>
</reference>
<evidence type="ECO:0000256" key="9">
    <source>
        <dbReference type="ARBA" id="ARBA00039783"/>
    </source>
</evidence>
<dbReference type="GO" id="GO:0006062">
    <property type="term" value="P:sorbitol catabolic process"/>
    <property type="evidence" value="ECO:0007669"/>
    <property type="project" value="TreeGrafter"/>
</dbReference>
<dbReference type="EMBL" id="HG937691">
    <property type="protein sequence ID" value="CDP33279.1"/>
    <property type="molecule type" value="Genomic_DNA"/>
</dbReference>
<comment type="cofactor">
    <cofactor evidence="1">
        <name>Zn(2+)</name>
        <dbReference type="ChEBI" id="CHEBI:29105"/>
    </cofactor>
</comment>
<keyword evidence="6 13" id="KW-0560">Oxidoreductase</keyword>
<dbReference type="InterPro" id="IPR013149">
    <property type="entry name" value="ADH-like_C"/>
</dbReference>
<protein>
    <recommendedName>
        <fullName evidence="9">L-arabinitol 4-dehydrogenase</fullName>
        <ecNumber evidence="8">1.1.1.12</ecNumber>
    </recommendedName>
</protein>
<dbReference type="CDD" id="cd05285">
    <property type="entry name" value="sorbitol_DH"/>
    <property type="match status" value="1"/>
</dbReference>
<evidence type="ECO:0000256" key="5">
    <source>
        <dbReference type="ARBA" id="ARBA00022833"/>
    </source>
</evidence>
<keyword evidence="5" id="KW-0862">Zinc</keyword>
<dbReference type="Gene3D" id="3.90.180.10">
    <property type="entry name" value="Medium-chain alcohol dehydrogenases, catalytic domain"/>
    <property type="match status" value="1"/>
</dbReference>
<dbReference type="EC" id="1.1.1.12" evidence="8"/>
<comment type="similarity">
    <text evidence="2">Belongs to the zinc-containing alcohol dehydrogenase family.</text>
</comment>
<evidence type="ECO:0000259" key="12">
    <source>
        <dbReference type="Pfam" id="PF08240"/>
    </source>
</evidence>